<evidence type="ECO:0000313" key="1">
    <source>
        <dbReference type="EMBL" id="KAI0055615.1"/>
    </source>
</evidence>
<name>A0ACB8SHT0_9AGAM</name>
<proteinExistence type="predicted"/>
<reference evidence="1" key="1">
    <citation type="submission" date="2021-03" db="EMBL/GenBank/DDBJ databases">
        <authorList>
            <consortium name="DOE Joint Genome Institute"/>
            <person name="Ahrendt S."/>
            <person name="Looney B.P."/>
            <person name="Miyauchi S."/>
            <person name="Morin E."/>
            <person name="Drula E."/>
            <person name="Courty P.E."/>
            <person name="Chicoki N."/>
            <person name="Fauchery L."/>
            <person name="Kohler A."/>
            <person name="Kuo A."/>
            <person name="Labutti K."/>
            <person name="Pangilinan J."/>
            <person name="Lipzen A."/>
            <person name="Riley R."/>
            <person name="Andreopoulos W."/>
            <person name="He G."/>
            <person name="Johnson J."/>
            <person name="Barry K.W."/>
            <person name="Grigoriev I.V."/>
            <person name="Nagy L."/>
            <person name="Hibbett D."/>
            <person name="Henrissat B."/>
            <person name="Matheny P.B."/>
            <person name="Labbe J."/>
            <person name="Martin F."/>
        </authorList>
    </citation>
    <scope>NUCLEOTIDE SEQUENCE</scope>
    <source>
        <strain evidence="1">HHB10654</strain>
    </source>
</reference>
<dbReference type="EMBL" id="MU277285">
    <property type="protein sequence ID" value="KAI0055615.1"/>
    <property type="molecule type" value="Genomic_DNA"/>
</dbReference>
<dbReference type="Proteomes" id="UP000814140">
    <property type="component" value="Unassembled WGS sequence"/>
</dbReference>
<organism evidence="1 2">
    <name type="scientific">Artomyces pyxidatus</name>
    <dbReference type="NCBI Taxonomy" id="48021"/>
    <lineage>
        <taxon>Eukaryota</taxon>
        <taxon>Fungi</taxon>
        <taxon>Dikarya</taxon>
        <taxon>Basidiomycota</taxon>
        <taxon>Agaricomycotina</taxon>
        <taxon>Agaricomycetes</taxon>
        <taxon>Russulales</taxon>
        <taxon>Auriscalpiaceae</taxon>
        <taxon>Artomyces</taxon>
    </lineage>
</organism>
<reference evidence="1" key="2">
    <citation type="journal article" date="2022" name="New Phytol.">
        <title>Evolutionary transition to the ectomycorrhizal habit in the genomes of a hyperdiverse lineage of mushroom-forming fungi.</title>
        <authorList>
            <person name="Looney B."/>
            <person name="Miyauchi S."/>
            <person name="Morin E."/>
            <person name="Drula E."/>
            <person name="Courty P.E."/>
            <person name="Kohler A."/>
            <person name="Kuo A."/>
            <person name="LaButti K."/>
            <person name="Pangilinan J."/>
            <person name="Lipzen A."/>
            <person name="Riley R."/>
            <person name="Andreopoulos W."/>
            <person name="He G."/>
            <person name="Johnson J."/>
            <person name="Nolan M."/>
            <person name="Tritt A."/>
            <person name="Barry K.W."/>
            <person name="Grigoriev I.V."/>
            <person name="Nagy L.G."/>
            <person name="Hibbett D."/>
            <person name="Henrissat B."/>
            <person name="Matheny P.B."/>
            <person name="Labbe J."/>
            <person name="Martin F.M."/>
        </authorList>
    </citation>
    <scope>NUCLEOTIDE SEQUENCE</scope>
    <source>
        <strain evidence="1">HHB10654</strain>
    </source>
</reference>
<comment type="caution">
    <text evidence="1">The sequence shown here is derived from an EMBL/GenBank/DDBJ whole genome shotgun (WGS) entry which is preliminary data.</text>
</comment>
<keyword evidence="2" id="KW-1185">Reference proteome</keyword>
<protein>
    <submittedName>
        <fullName evidence="1">MFS polyamine transporter</fullName>
    </submittedName>
</protein>
<evidence type="ECO:0000313" key="2">
    <source>
        <dbReference type="Proteomes" id="UP000814140"/>
    </source>
</evidence>
<sequence length="519" mass="56665">MSDNASLKQGESTVPNSDRVPPSDHQSTKAEGEDVLIVDWDGHNDPENPLNWTFKQKWSAIAIVSSFTFISPVCSSMVAPASGVIAKQFGITSSVVTAMITSIFVLAYAIGPLFLGPLSEIYGRSRVLQIANLWFLVWNLACGFTQNTGQLISFRFLAGLGGSAPLSIGGGFISDLFRAEERGVAVALYTLGPLLGPIIGPIAGGWIAERSTWRWVFRSTTIADGVVQFFGLFFLQETYAPTLLKRRAKRIRKEMDEEKANRMEVRTVYETADRHWKAIFAKTMVRPFRLMALEPIIQVFGLYMAFVYGTFYIFLTTLPTIFQRLYHERIGIAGLNYLPLGIGLMLAAQLNARVLDRVYAYLKAKNGGAGRPEYRLPLLVPGSLIFPSGLLIAGWAAQKHVHWIVVDLGIGLIGASIVFIGLGVQSYVIDTFTLRAASAMAAVSCLRSLAGFGFPLFAPPMYEALGFGKGNTILAGVAVLLGVPAPFLLWRYGERIRGASKHARKLKPPQAPSPASTPP</sequence>
<gene>
    <name evidence="1" type="ORF">BV25DRAFT_1895022</name>
</gene>
<accession>A0ACB8SHT0</accession>